<name>A0A067PQE9_9AGAM</name>
<reference evidence="10" key="1">
    <citation type="journal article" date="2014" name="Proc. Natl. Acad. Sci. U.S.A.">
        <title>Extensive sampling of basidiomycete genomes demonstrates inadequacy of the white-rot/brown-rot paradigm for wood decay fungi.</title>
        <authorList>
            <person name="Riley R."/>
            <person name="Salamov A.A."/>
            <person name="Brown D.W."/>
            <person name="Nagy L.G."/>
            <person name="Floudas D."/>
            <person name="Held B.W."/>
            <person name="Levasseur A."/>
            <person name="Lombard V."/>
            <person name="Morin E."/>
            <person name="Otillar R."/>
            <person name="Lindquist E.A."/>
            <person name="Sun H."/>
            <person name="LaButti K.M."/>
            <person name="Schmutz J."/>
            <person name="Jabbour D."/>
            <person name="Luo H."/>
            <person name="Baker S.E."/>
            <person name="Pisabarro A.G."/>
            <person name="Walton J.D."/>
            <person name="Blanchette R.A."/>
            <person name="Henrissat B."/>
            <person name="Martin F."/>
            <person name="Cullen D."/>
            <person name="Hibbett D.S."/>
            <person name="Grigoriev I.V."/>
        </authorList>
    </citation>
    <scope>NUCLEOTIDE SEQUENCE [LARGE SCALE GENOMIC DNA]</scope>
    <source>
        <strain evidence="10">MUCL 33604</strain>
    </source>
</reference>
<evidence type="ECO:0000256" key="1">
    <source>
        <dbReference type="ARBA" id="ARBA00004173"/>
    </source>
</evidence>
<dbReference type="InterPro" id="IPR003788">
    <property type="entry name" value="NDUFAF7"/>
</dbReference>
<keyword evidence="3 7" id="KW-0489">Methyltransferase</keyword>
<keyword evidence="10" id="KW-1185">Reference proteome</keyword>
<protein>
    <recommendedName>
        <fullName evidence="7">Protein arginine methyltransferase NDUFAF7</fullName>
        <ecNumber evidence="7">2.1.1.320</ecNumber>
    </recommendedName>
</protein>
<gene>
    <name evidence="9" type="ORF">JAAARDRAFT_131452</name>
</gene>
<evidence type="ECO:0000256" key="7">
    <source>
        <dbReference type="RuleBase" id="RU364114"/>
    </source>
</evidence>
<comment type="subcellular location">
    <subcellularLocation>
        <location evidence="1 7">Mitochondrion</location>
    </subcellularLocation>
</comment>
<dbReference type="Pfam" id="PF02636">
    <property type="entry name" value="Methyltransf_28"/>
    <property type="match status" value="1"/>
</dbReference>
<dbReference type="Gene3D" id="3.40.50.12710">
    <property type="match status" value="1"/>
</dbReference>
<evidence type="ECO:0000256" key="2">
    <source>
        <dbReference type="ARBA" id="ARBA00005891"/>
    </source>
</evidence>
<sequence>MSLITSTLGRLSRRLPCLGSPCSPRYVRCYSATASILGTPPPPTKVEKLLLDTIKSTGPITFSTYMQLCLSHPTLGYYMNPANEIFGTRGDFITSPEISQVFGELVGVWLLSRYQASGQGRKIRLVELGPGRGTLMHDIIRTLSRFSFASTSLTHLHLIETSPPLQVIQEQKLTPSTQPLNIHTEWHGSIEDVPVDEEGKFFTMVVAHEFFDALPFHLFERTEQAWKELLITAPPPPTITTSVSSPHSLSTSTPPTTLISTNAPRLTTVSSPTPMSTLLPNTSPRFSSLPVGARIEVSHVGWKIAQRIGELIGGSQADSGPQTSSGCALIVDYGDDKAFGDSFRVRPSAFKNHKIVSPFHLPGESDLTLNVDFAYLKESISPLAKPLGPLTQSAFLNRMGLQARLQTLLNSAKSEDRASNIRTAVGRLVDESGMGMGRVYRILGVVGKEEVVEGQMIWPFAEEGGKFHVETIDGDSCIPP</sequence>
<dbReference type="GO" id="GO:0032259">
    <property type="term" value="P:methylation"/>
    <property type="evidence" value="ECO:0007669"/>
    <property type="project" value="UniProtKB-KW"/>
</dbReference>
<comment type="similarity">
    <text evidence="2 7">Belongs to the NDUFAF7 family.</text>
</comment>
<dbReference type="GO" id="GO:0005739">
    <property type="term" value="C:mitochondrion"/>
    <property type="evidence" value="ECO:0007669"/>
    <property type="project" value="UniProtKB-SubCell"/>
</dbReference>
<dbReference type="InParanoid" id="A0A067PQE9"/>
<dbReference type="SUPFAM" id="SSF53335">
    <property type="entry name" value="S-adenosyl-L-methionine-dependent methyltransferases"/>
    <property type="match status" value="1"/>
</dbReference>
<evidence type="ECO:0000313" key="9">
    <source>
        <dbReference type="EMBL" id="KDQ57043.1"/>
    </source>
</evidence>
<dbReference type="AlphaFoldDB" id="A0A067PQE9"/>
<evidence type="ECO:0000256" key="4">
    <source>
        <dbReference type="ARBA" id="ARBA00022679"/>
    </source>
</evidence>
<keyword evidence="5 7" id="KW-0496">Mitochondrion</keyword>
<feature type="region of interest" description="Disordered" evidence="8">
    <location>
        <begin position="240"/>
        <end position="262"/>
    </location>
</feature>
<dbReference type="OrthoDB" id="438553at2759"/>
<dbReference type="InterPro" id="IPR038375">
    <property type="entry name" value="NDUFAF7_sf"/>
</dbReference>
<comment type="catalytic activity">
    <reaction evidence="6 7">
        <text>L-arginyl-[protein] + 2 S-adenosyl-L-methionine = N(omega),N(omega)'-dimethyl-L-arginyl-[protein] + 2 S-adenosyl-L-homocysteine + 2 H(+)</text>
        <dbReference type="Rhea" id="RHEA:48108"/>
        <dbReference type="Rhea" id="RHEA-COMP:10532"/>
        <dbReference type="Rhea" id="RHEA-COMP:11992"/>
        <dbReference type="ChEBI" id="CHEBI:15378"/>
        <dbReference type="ChEBI" id="CHEBI:29965"/>
        <dbReference type="ChEBI" id="CHEBI:57856"/>
        <dbReference type="ChEBI" id="CHEBI:59789"/>
        <dbReference type="ChEBI" id="CHEBI:88221"/>
        <dbReference type="EC" id="2.1.1.320"/>
    </reaction>
</comment>
<dbReference type="GO" id="GO:0032981">
    <property type="term" value="P:mitochondrial respiratory chain complex I assembly"/>
    <property type="evidence" value="ECO:0007669"/>
    <property type="project" value="TreeGrafter"/>
</dbReference>
<dbReference type="EC" id="2.1.1.320" evidence="7"/>
<comment type="function">
    <text evidence="7">Arginine methyltransferase involved in the assembly or stability of mitochondrial NADH:ubiquinone oxidoreductase complex (complex I).</text>
</comment>
<organism evidence="9 10">
    <name type="scientific">Jaapia argillacea MUCL 33604</name>
    <dbReference type="NCBI Taxonomy" id="933084"/>
    <lineage>
        <taxon>Eukaryota</taxon>
        <taxon>Fungi</taxon>
        <taxon>Dikarya</taxon>
        <taxon>Basidiomycota</taxon>
        <taxon>Agaricomycotina</taxon>
        <taxon>Agaricomycetes</taxon>
        <taxon>Agaricomycetidae</taxon>
        <taxon>Jaapiales</taxon>
        <taxon>Jaapiaceae</taxon>
        <taxon>Jaapia</taxon>
    </lineage>
</organism>
<keyword evidence="4 7" id="KW-0808">Transferase</keyword>
<evidence type="ECO:0000256" key="6">
    <source>
        <dbReference type="ARBA" id="ARBA00048612"/>
    </source>
</evidence>
<dbReference type="STRING" id="933084.A0A067PQE9"/>
<proteinExistence type="inferred from homology"/>
<dbReference type="HOGENOM" id="CLU_024840_2_1_1"/>
<dbReference type="PANTHER" id="PTHR12049">
    <property type="entry name" value="PROTEIN ARGININE METHYLTRANSFERASE NDUFAF7, MITOCHONDRIAL"/>
    <property type="match status" value="1"/>
</dbReference>
<evidence type="ECO:0000256" key="8">
    <source>
        <dbReference type="SAM" id="MobiDB-lite"/>
    </source>
</evidence>
<dbReference type="GO" id="GO:0035243">
    <property type="term" value="F:protein-arginine omega-N symmetric methyltransferase activity"/>
    <property type="evidence" value="ECO:0007669"/>
    <property type="project" value="UniProtKB-EC"/>
</dbReference>
<dbReference type="PANTHER" id="PTHR12049:SF7">
    <property type="entry name" value="PROTEIN ARGININE METHYLTRANSFERASE NDUFAF7, MITOCHONDRIAL"/>
    <property type="match status" value="1"/>
</dbReference>
<evidence type="ECO:0000256" key="3">
    <source>
        <dbReference type="ARBA" id="ARBA00022603"/>
    </source>
</evidence>
<feature type="compositionally biased region" description="Low complexity" evidence="8">
    <location>
        <begin position="240"/>
        <end position="261"/>
    </location>
</feature>
<accession>A0A067PQE9</accession>
<dbReference type="Proteomes" id="UP000027265">
    <property type="component" value="Unassembled WGS sequence"/>
</dbReference>
<dbReference type="InterPro" id="IPR029063">
    <property type="entry name" value="SAM-dependent_MTases_sf"/>
</dbReference>
<evidence type="ECO:0000313" key="10">
    <source>
        <dbReference type="Proteomes" id="UP000027265"/>
    </source>
</evidence>
<dbReference type="EMBL" id="KL197720">
    <property type="protein sequence ID" value="KDQ57043.1"/>
    <property type="molecule type" value="Genomic_DNA"/>
</dbReference>
<evidence type="ECO:0000256" key="5">
    <source>
        <dbReference type="ARBA" id="ARBA00023128"/>
    </source>
</evidence>